<evidence type="ECO:0000313" key="12">
    <source>
        <dbReference type="Proteomes" id="UP000200980"/>
    </source>
</evidence>
<dbReference type="SUPFAM" id="SSF48163">
    <property type="entry name" value="An anticodon-binding domain of class I aminoacyl-tRNA synthetases"/>
    <property type="match status" value="1"/>
</dbReference>
<dbReference type="Pfam" id="PF00749">
    <property type="entry name" value="tRNA-synt_1c"/>
    <property type="match status" value="1"/>
</dbReference>
<accession>A0A1S8GPZ3</accession>
<dbReference type="InterPro" id="IPR020751">
    <property type="entry name" value="aa-tRNA-synth_I_codon-bd_sub2"/>
</dbReference>
<comment type="function">
    <text evidence="8">Catalyzes the attachment of glutamate to tRNA(Glu) in a two-step reaction: glutamate is first activated by ATP to form Glu-AMP and then transferred to the acceptor end of tRNA(Glu).</text>
</comment>
<dbReference type="InterPro" id="IPR014729">
    <property type="entry name" value="Rossmann-like_a/b/a_fold"/>
</dbReference>
<dbReference type="GO" id="GO:0004818">
    <property type="term" value="F:glutamate-tRNA ligase activity"/>
    <property type="evidence" value="ECO:0007669"/>
    <property type="project" value="UniProtKB-UniRule"/>
</dbReference>
<comment type="similarity">
    <text evidence="1 8">Belongs to the class-I aminoacyl-tRNA synthetase family. Glutamate--tRNA ligase type 1 subfamily.</text>
</comment>
<name>A0A1S8GPZ3_9PROT</name>
<dbReference type="InterPro" id="IPR049940">
    <property type="entry name" value="GluQ/Sye"/>
</dbReference>
<dbReference type="Gene3D" id="1.10.10.350">
    <property type="match status" value="1"/>
</dbReference>
<reference evidence="11 12" key="1">
    <citation type="journal article" date="2016" name="PLoS ONE">
        <title>Whole-Genome Sequence Analysis of Bombella intestini LMG 28161T, a Novel Acetic Acid Bacterium Isolated from the Crop of a Red-Tailed Bumble Bee, Bombus lapidarius.</title>
        <authorList>
            <person name="Li L."/>
            <person name="Illeghems K."/>
            <person name="Van Kerrebroeck S."/>
            <person name="Borremans W."/>
            <person name="Cleenwerck I."/>
            <person name="Smagghe G."/>
            <person name="De Vuyst L."/>
            <person name="Vandamme P."/>
        </authorList>
    </citation>
    <scope>NUCLEOTIDE SEQUENCE [LARGE SCALE GENOMIC DNA]</scope>
    <source>
        <strain evidence="11 12">R-52487</strain>
    </source>
</reference>
<feature type="domain" description="Glutamyl/glutaminyl-tRNA synthetase class Ib catalytic" evidence="9">
    <location>
        <begin position="2"/>
        <end position="305"/>
    </location>
</feature>
<dbReference type="InterPro" id="IPR000924">
    <property type="entry name" value="Glu/Gln-tRNA-synth"/>
</dbReference>
<evidence type="ECO:0000256" key="2">
    <source>
        <dbReference type="ARBA" id="ARBA00022490"/>
    </source>
</evidence>
<comment type="caution">
    <text evidence="8">Lacks conserved residue(s) required for the propagation of feature annotation.</text>
</comment>
<dbReference type="EC" id="6.1.1.17" evidence="8"/>
<evidence type="ECO:0000256" key="6">
    <source>
        <dbReference type="ARBA" id="ARBA00022917"/>
    </source>
</evidence>
<evidence type="ECO:0000256" key="3">
    <source>
        <dbReference type="ARBA" id="ARBA00022598"/>
    </source>
</evidence>
<evidence type="ECO:0000256" key="8">
    <source>
        <dbReference type="HAMAP-Rule" id="MF_00022"/>
    </source>
</evidence>
<dbReference type="InterPro" id="IPR001412">
    <property type="entry name" value="aa-tRNA-synth_I_CS"/>
</dbReference>
<dbReference type="InterPro" id="IPR045462">
    <property type="entry name" value="aa-tRNA-synth_I_cd-bd"/>
</dbReference>
<dbReference type="EMBL" id="JATM01000003">
    <property type="protein sequence ID" value="OOL18440.1"/>
    <property type="molecule type" value="Genomic_DNA"/>
</dbReference>
<dbReference type="PANTHER" id="PTHR43311:SF2">
    <property type="entry name" value="GLUTAMATE--TRNA LIGASE, MITOCHONDRIAL-RELATED"/>
    <property type="match status" value="1"/>
</dbReference>
<feature type="domain" description="Aminoacyl-tRNA synthetase class I anticodon-binding" evidence="10">
    <location>
        <begin position="363"/>
        <end position="442"/>
    </location>
</feature>
<feature type="short sequence motif" description="'KMSKS' region" evidence="8">
    <location>
        <begin position="240"/>
        <end position="244"/>
    </location>
</feature>
<dbReference type="RefSeq" id="WP_077396603.1">
    <property type="nucleotide sequence ID" value="NZ_JATM01000003.1"/>
</dbReference>
<dbReference type="AlphaFoldDB" id="A0A1S8GPZ3"/>
<keyword evidence="4 8" id="KW-0547">Nucleotide-binding</keyword>
<protein>
    <recommendedName>
        <fullName evidence="8">Glutamate--tRNA ligase</fullName>
        <ecNumber evidence="8">6.1.1.17</ecNumber>
    </recommendedName>
    <alternativeName>
        <fullName evidence="8">Glutamyl-tRNA synthetase</fullName>
        <shortName evidence="8">GluRS</shortName>
    </alternativeName>
</protein>
<dbReference type="SUPFAM" id="SSF52374">
    <property type="entry name" value="Nucleotidylyl transferase"/>
    <property type="match status" value="1"/>
</dbReference>
<evidence type="ECO:0000313" key="11">
    <source>
        <dbReference type="EMBL" id="OOL18440.1"/>
    </source>
</evidence>
<keyword evidence="2 8" id="KW-0963">Cytoplasm</keyword>
<sequence>MKVRFAPSPTGHIHVGNARLAVANWLFARRHGGQFLLRMDDTDTQRGNKAYEEAIRRDLEWLGLSWDEYARQSERLARYEEVIEHLKATGRLYPCFESELELKYKREQRLRAGKPPLYDRSMLKMTDEQRARAEANGKVPYWRFKLSGATRRWQDLVMGDCHVKLTAVSDPVLVRADGSILYTLASVIDDLDMGITHILRGEDHVTNTGVQLDIAEALGAKEGHFTFGHLPLLLGQDGGKLSKRLGGLALSTLRNDGIEPRALVAYLARLGSSDDPQVASSMDEIVQSYEISHVSRSAARFDVPQLLGLNRRVLHGMSYEDIRPQLPEGADEAFWLAIRGNIDLSVEIAHWWAVVKGHIVAPSQPEEADFLREAARLLPEEPWDNTVWKRWIDLLKAETGRKGKALFLPLRLALTGEDAGPELAALLPLMGRERVLLRLKDAVQH</sequence>
<dbReference type="PRINTS" id="PR00987">
    <property type="entry name" value="TRNASYNTHGLU"/>
</dbReference>
<dbReference type="Proteomes" id="UP000200980">
    <property type="component" value="Unassembled WGS sequence"/>
</dbReference>
<organism evidence="11 12">
    <name type="scientific">Bombella intestini</name>
    <dbReference type="NCBI Taxonomy" id="1539051"/>
    <lineage>
        <taxon>Bacteria</taxon>
        <taxon>Pseudomonadati</taxon>
        <taxon>Pseudomonadota</taxon>
        <taxon>Alphaproteobacteria</taxon>
        <taxon>Acetobacterales</taxon>
        <taxon>Acetobacteraceae</taxon>
        <taxon>Bombella</taxon>
    </lineage>
</organism>
<dbReference type="InterPro" id="IPR004527">
    <property type="entry name" value="Glu-tRNA-ligase_bac/mito"/>
</dbReference>
<evidence type="ECO:0000256" key="4">
    <source>
        <dbReference type="ARBA" id="ARBA00022741"/>
    </source>
</evidence>
<keyword evidence="6 8" id="KW-0648">Protein biosynthesis</keyword>
<feature type="short sequence motif" description="'HIGH' region" evidence="8">
    <location>
        <begin position="7"/>
        <end position="17"/>
    </location>
</feature>
<dbReference type="GO" id="GO:0005524">
    <property type="term" value="F:ATP binding"/>
    <property type="evidence" value="ECO:0007669"/>
    <property type="project" value="UniProtKB-UniRule"/>
</dbReference>
<dbReference type="GO" id="GO:0005737">
    <property type="term" value="C:cytoplasm"/>
    <property type="evidence" value="ECO:0007669"/>
    <property type="project" value="UniProtKB-SubCell"/>
</dbReference>
<dbReference type="InterPro" id="IPR008925">
    <property type="entry name" value="aa_tRNA-synth_I_cd-bd_sf"/>
</dbReference>
<keyword evidence="12" id="KW-1185">Reference proteome</keyword>
<comment type="caution">
    <text evidence="11">The sequence shown here is derived from an EMBL/GenBank/DDBJ whole genome shotgun (WGS) entry which is preliminary data.</text>
</comment>
<keyword evidence="5 8" id="KW-0067">ATP-binding</keyword>
<dbReference type="NCBIfam" id="TIGR00464">
    <property type="entry name" value="gltX_bact"/>
    <property type="match status" value="1"/>
</dbReference>
<evidence type="ECO:0000259" key="9">
    <source>
        <dbReference type="Pfam" id="PF00749"/>
    </source>
</evidence>
<evidence type="ECO:0000256" key="1">
    <source>
        <dbReference type="ARBA" id="ARBA00007894"/>
    </source>
</evidence>
<dbReference type="GO" id="GO:0000049">
    <property type="term" value="F:tRNA binding"/>
    <property type="evidence" value="ECO:0007669"/>
    <property type="project" value="InterPro"/>
</dbReference>
<comment type="catalytic activity">
    <reaction evidence="8">
        <text>tRNA(Glu) + L-glutamate + ATP = L-glutamyl-tRNA(Glu) + AMP + diphosphate</text>
        <dbReference type="Rhea" id="RHEA:23540"/>
        <dbReference type="Rhea" id="RHEA-COMP:9663"/>
        <dbReference type="Rhea" id="RHEA-COMP:9680"/>
        <dbReference type="ChEBI" id="CHEBI:29985"/>
        <dbReference type="ChEBI" id="CHEBI:30616"/>
        <dbReference type="ChEBI" id="CHEBI:33019"/>
        <dbReference type="ChEBI" id="CHEBI:78442"/>
        <dbReference type="ChEBI" id="CHEBI:78520"/>
        <dbReference type="ChEBI" id="CHEBI:456215"/>
        <dbReference type="EC" id="6.1.1.17"/>
    </reaction>
</comment>
<evidence type="ECO:0000256" key="7">
    <source>
        <dbReference type="ARBA" id="ARBA00023146"/>
    </source>
</evidence>
<comment type="subunit">
    <text evidence="8">Monomer.</text>
</comment>
<dbReference type="InterPro" id="IPR020058">
    <property type="entry name" value="Glu/Gln-tRNA-synth_Ib_cat-dom"/>
</dbReference>
<dbReference type="HAMAP" id="MF_00022">
    <property type="entry name" value="Glu_tRNA_synth_type1"/>
    <property type="match status" value="1"/>
</dbReference>
<dbReference type="GO" id="GO:0006424">
    <property type="term" value="P:glutamyl-tRNA aminoacylation"/>
    <property type="evidence" value="ECO:0007669"/>
    <property type="project" value="UniProtKB-UniRule"/>
</dbReference>
<comment type="subcellular location">
    <subcellularLocation>
        <location evidence="8">Cytoplasm</location>
    </subcellularLocation>
</comment>
<keyword evidence="7 8" id="KW-0030">Aminoacyl-tRNA synthetase</keyword>
<proteinExistence type="inferred from homology"/>
<dbReference type="PANTHER" id="PTHR43311">
    <property type="entry name" value="GLUTAMATE--TRNA LIGASE"/>
    <property type="match status" value="1"/>
</dbReference>
<dbReference type="STRING" id="1539051.AL01_06545"/>
<feature type="binding site" evidence="8">
    <location>
        <position position="243"/>
    </location>
    <ligand>
        <name>ATP</name>
        <dbReference type="ChEBI" id="CHEBI:30616"/>
    </ligand>
</feature>
<dbReference type="Gene3D" id="3.40.50.620">
    <property type="entry name" value="HUPs"/>
    <property type="match status" value="1"/>
</dbReference>
<dbReference type="Pfam" id="PF19269">
    <property type="entry name" value="Anticodon_2"/>
    <property type="match status" value="1"/>
</dbReference>
<evidence type="ECO:0000256" key="5">
    <source>
        <dbReference type="ARBA" id="ARBA00022840"/>
    </source>
</evidence>
<dbReference type="PROSITE" id="PS00178">
    <property type="entry name" value="AA_TRNA_LIGASE_I"/>
    <property type="match status" value="1"/>
</dbReference>
<evidence type="ECO:0000259" key="10">
    <source>
        <dbReference type="Pfam" id="PF19269"/>
    </source>
</evidence>
<gene>
    <name evidence="8" type="primary">gltX</name>
    <name evidence="11" type="ORF">AL01_06545</name>
</gene>
<dbReference type="OrthoDB" id="9807503at2"/>
<keyword evidence="3 8" id="KW-0436">Ligase</keyword>